<organism evidence="3 4">
    <name type="scientific">[Candida] arabinofermentans NRRL YB-2248</name>
    <dbReference type="NCBI Taxonomy" id="983967"/>
    <lineage>
        <taxon>Eukaryota</taxon>
        <taxon>Fungi</taxon>
        <taxon>Dikarya</taxon>
        <taxon>Ascomycota</taxon>
        <taxon>Saccharomycotina</taxon>
        <taxon>Pichiomycetes</taxon>
        <taxon>Pichiales</taxon>
        <taxon>Pichiaceae</taxon>
        <taxon>Ogataea</taxon>
        <taxon>Ogataea/Candida clade</taxon>
    </lineage>
</organism>
<accession>A0A1E4T8Z2</accession>
<dbReference type="PANTHER" id="PTHR13230:SF5">
    <property type="entry name" value="GENERAL TRANSCRIPTION FACTOR 3C POLYPEPTIDE 5"/>
    <property type="match status" value="1"/>
</dbReference>
<evidence type="ECO:0000313" key="4">
    <source>
        <dbReference type="Proteomes" id="UP000094801"/>
    </source>
</evidence>
<dbReference type="GO" id="GO:0001003">
    <property type="term" value="F:RNA polymerase III type 2 promoter sequence-specific DNA binding"/>
    <property type="evidence" value="ECO:0007669"/>
    <property type="project" value="TreeGrafter"/>
</dbReference>
<feature type="domain" description="Transcription factor IIIC subunit 5 HTH" evidence="2">
    <location>
        <begin position="5"/>
        <end position="165"/>
    </location>
</feature>
<keyword evidence="4" id="KW-1185">Reference proteome</keyword>
<reference evidence="4" key="1">
    <citation type="submission" date="2016-04" db="EMBL/GenBank/DDBJ databases">
        <title>Comparative genomics of biotechnologically important yeasts.</title>
        <authorList>
            <consortium name="DOE Joint Genome Institute"/>
            <person name="Riley R."/>
            <person name="Haridas S."/>
            <person name="Wolfe K.H."/>
            <person name="Lopes M.R."/>
            <person name="Hittinger C.T."/>
            <person name="Goker M."/>
            <person name="Salamov A."/>
            <person name="Wisecaver J."/>
            <person name="Long T.M."/>
            <person name="Aerts A.L."/>
            <person name="Barry K."/>
            <person name="Choi C."/>
            <person name="Clum A."/>
            <person name="Coughlan A.Y."/>
            <person name="Deshpande S."/>
            <person name="Douglass A.P."/>
            <person name="Hanson S.J."/>
            <person name="Klenk H.-P."/>
            <person name="Labutti K."/>
            <person name="Lapidus A."/>
            <person name="Lindquist E."/>
            <person name="Lipzen A."/>
            <person name="Meier-Kolthoff J.P."/>
            <person name="Ohm R.A."/>
            <person name="Otillar R.P."/>
            <person name="Pangilinan J."/>
            <person name="Peng Y."/>
            <person name="Rokas A."/>
            <person name="Rosa C.A."/>
            <person name="Scheuner C."/>
            <person name="Sibirny A.A."/>
            <person name="Slot J.C."/>
            <person name="Stielow J.B."/>
            <person name="Sun H."/>
            <person name="Kurtzman C.P."/>
            <person name="Blackwell M."/>
            <person name="Grigoriev I.V."/>
            <person name="Jeffries T.W."/>
        </authorList>
    </citation>
    <scope>NUCLEOTIDE SEQUENCE [LARGE SCALE GENOMIC DNA]</scope>
    <source>
        <strain evidence="4">NRRL YB-2248</strain>
    </source>
</reference>
<dbReference type="OrthoDB" id="5598268at2759"/>
<name>A0A1E4T8Z2_9ASCO</name>
<feature type="region of interest" description="Disordered" evidence="1">
    <location>
        <begin position="307"/>
        <end position="361"/>
    </location>
</feature>
<dbReference type="GO" id="GO:0006384">
    <property type="term" value="P:transcription initiation at RNA polymerase III promoter"/>
    <property type="evidence" value="ECO:0007669"/>
    <property type="project" value="InterPro"/>
</dbReference>
<proteinExistence type="predicted"/>
<dbReference type="Pfam" id="PF09734">
    <property type="entry name" value="Tau95"/>
    <property type="match status" value="1"/>
</dbReference>
<dbReference type="GO" id="GO:0001002">
    <property type="term" value="F:RNA polymerase III type 1 promoter sequence-specific DNA binding"/>
    <property type="evidence" value="ECO:0007669"/>
    <property type="project" value="TreeGrafter"/>
</dbReference>
<dbReference type="InterPro" id="IPR040454">
    <property type="entry name" value="TF_IIIC_Tfc1/Sfc1"/>
</dbReference>
<dbReference type="STRING" id="983967.A0A1E4T8Z2"/>
<dbReference type="PANTHER" id="PTHR13230">
    <property type="entry name" value="GENERAL TRANSCRIPTION FACTOR IIIC, POLYPEPTIDE 5"/>
    <property type="match status" value="1"/>
</dbReference>
<evidence type="ECO:0000256" key="1">
    <source>
        <dbReference type="SAM" id="MobiDB-lite"/>
    </source>
</evidence>
<evidence type="ECO:0000259" key="2">
    <source>
        <dbReference type="Pfam" id="PF09734"/>
    </source>
</evidence>
<dbReference type="EMBL" id="KV453847">
    <property type="protein sequence ID" value="ODV88214.1"/>
    <property type="molecule type" value="Genomic_DNA"/>
</dbReference>
<feature type="compositionally biased region" description="Acidic residues" evidence="1">
    <location>
        <begin position="313"/>
        <end position="325"/>
    </location>
</feature>
<gene>
    <name evidence="3" type="ORF">CANARDRAFT_26358</name>
</gene>
<evidence type="ECO:0000313" key="3">
    <source>
        <dbReference type="EMBL" id="ODV88214.1"/>
    </source>
</evidence>
<dbReference type="Proteomes" id="UP000094801">
    <property type="component" value="Unassembled WGS sequence"/>
</dbReference>
<dbReference type="InterPro" id="IPR019136">
    <property type="entry name" value="TF_IIIC_su-5_HTH"/>
</dbReference>
<dbReference type="GO" id="GO:0000127">
    <property type="term" value="C:transcription factor TFIIIC complex"/>
    <property type="evidence" value="ECO:0007669"/>
    <property type="project" value="InterPro"/>
</dbReference>
<protein>
    <recommendedName>
        <fullName evidence="2">Transcription factor IIIC subunit 5 HTH domain-containing protein</fullName>
    </recommendedName>
</protein>
<feature type="compositionally biased region" description="Acidic residues" evidence="1">
    <location>
        <begin position="332"/>
        <end position="348"/>
    </location>
</feature>
<feature type="compositionally biased region" description="Polar residues" evidence="1">
    <location>
        <begin position="349"/>
        <end position="361"/>
    </location>
</feature>
<dbReference type="AlphaFoldDB" id="A0A1E4T8Z2"/>
<sequence length="405" mass="46613">MDIPPLLRYARVDVPYNYQYFGNVLVDENGIKAKSTVKLHTIFLEWGEEPPTTYPLVLQKELDKAEADVEILKKNGMERLIRESPAGYFLQCLELVKRLFEMKPIWIRRHINWMLPPVIRPQLRFVLPYVSYSMKKGPWRQSYIKFGYDPTKDPNAWAYQVEGFRSCVKSVKDIEIYKMFENDQESGMIVPNSLKKYADQLKDPSPEIKQFEFLKIPKQLFYDGVNPTSAVSFQFIDMTDDDVNTILSHRQQSQVCYEKTGWIDWITLCRLRSVIKYKLNCIKNGKTMDQNRISHLMNARTFKSIDSKQLIPPEDDEDIGDDNDDTNIAGGDDGDGGLDEGSDGDEVQSDTNMANSGDFDLSNNGLDVSKDDLIARLKTFNPGSIRLLDELDGLLKQESIMKLEE</sequence>